<evidence type="ECO:0000313" key="2">
    <source>
        <dbReference type="WBParaSite" id="RSKR_0000474300.1"/>
    </source>
</evidence>
<name>A0AC35TVB8_9BILA</name>
<protein>
    <submittedName>
        <fullName evidence="2">Uncharacterized protein</fullName>
    </submittedName>
</protein>
<reference evidence="2" key="1">
    <citation type="submission" date="2016-11" db="UniProtKB">
        <authorList>
            <consortium name="WormBaseParasite"/>
        </authorList>
    </citation>
    <scope>IDENTIFICATION</scope>
    <source>
        <strain evidence="2">KR3021</strain>
    </source>
</reference>
<dbReference type="WBParaSite" id="RSKR_0000474300.1">
    <property type="protein sequence ID" value="RSKR_0000474300.1"/>
    <property type="gene ID" value="RSKR_0000474300"/>
</dbReference>
<sequence length="308" mass="34552">MQFKFVILFLALVASTMAFPIMDNEEKGMFGGDEGREGMEFLKNLLPAAKEGLIAIHNNTDLTRGAEEAAVVALFNNGENITPEDKTSFANLQVLAAKKENEFTSAIDKAVADSSLTDAQKALYTACKEIYSNKNLTPCRKLLFMAKPMRRYFFDTFCNKCRNPVHLVYANQQNQGAKGTITILPLKTEGPIRITMIGYMNQEKYIEYTIEYDTARGSPQTLLGIWPTLKDNTTVTLYTFGSSPIMLTYTTSWAAASNFQDNKCGDDGCEFDYVTFMPAPVISKACNYNVDFVDQRMITRDFIFLLRA</sequence>
<evidence type="ECO:0000313" key="1">
    <source>
        <dbReference type="Proteomes" id="UP000095286"/>
    </source>
</evidence>
<accession>A0AC35TVB8</accession>
<proteinExistence type="predicted"/>
<dbReference type="Proteomes" id="UP000095286">
    <property type="component" value="Unplaced"/>
</dbReference>
<organism evidence="1 2">
    <name type="scientific">Rhabditophanes sp. KR3021</name>
    <dbReference type="NCBI Taxonomy" id="114890"/>
    <lineage>
        <taxon>Eukaryota</taxon>
        <taxon>Metazoa</taxon>
        <taxon>Ecdysozoa</taxon>
        <taxon>Nematoda</taxon>
        <taxon>Chromadorea</taxon>
        <taxon>Rhabditida</taxon>
        <taxon>Tylenchina</taxon>
        <taxon>Panagrolaimomorpha</taxon>
        <taxon>Strongyloidoidea</taxon>
        <taxon>Alloionematidae</taxon>
        <taxon>Rhabditophanes</taxon>
    </lineage>
</organism>